<dbReference type="STRING" id="139420.A0A371DG57"/>
<dbReference type="SMART" id="SM00256">
    <property type="entry name" value="FBOX"/>
    <property type="match status" value="1"/>
</dbReference>
<evidence type="ECO:0000313" key="3">
    <source>
        <dbReference type="EMBL" id="RDX51525.1"/>
    </source>
</evidence>
<dbReference type="Gene3D" id="1.20.1280.50">
    <property type="match status" value="1"/>
</dbReference>
<reference evidence="3 4" key="1">
    <citation type="journal article" date="2018" name="Biotechnol. Biofuels">
        <title>Integrative visual omics of the white-rot fungus Polyporus brumalis exposes the biotechnological potential of its oxidative enzymes for delignifying raw plant biomass.</title>
        <authorList>
            <person name="Miyauchi S."/>
            <person name="Rancon A."/>
            <person name="Drula E."/>
            <person name="Hage H."/>
            <person name="Chaduli D."/>
            <person name="Favel A."/>
            <person name="Grisel S."/>
            <person name="Henrissat B."/>
            <person name="Herpoel-Gimbert I."/>
            <person name="Ruiz-Duenas F.J."/>
            <person name="Chevret D."/>
            <person name="Hainaut M."/>
            <person name="Lin J."/>
            <person name="Wang M."/>
            <person name="Pangilinan J."/>
            <person name="Lipzen A."/>
            <person name="Lesage-Meessen L."/>
            <person name="Navarro D."/>
            <person name="Riley R."/>
            <person name="Grigoriev I.V."/>
            <person name="Zhou S."/>
            <person name="Raouche S."/>
            <person name="Rosso M.N."/>
        </authorList>
    </citation>
    <scope>NUCLEOTIDE SEQUENCE [LARGE SCALE GENOMIC DNA]</scope>
    <source>
        <strain evidence="3 4">BRFM 1820</strain>
    </source>
</reference>
<name>A0A371DG57_9APHY</name>
<organism evidence="3 4">
    <name type="scientific">Lentinus brumalis</name>
    <dbReference type="NCBI Taxonomy" id="2498619"/>
    <lineage>
        <taxon>Eukaryota</taxon>
        <taxon>Fungi</taxon>
        <taxon>Dikarya</taxon>
        <taxon>Basidiomycota</taxon>
        <taxon>Agaricomycotina</taxon>
        <taxon>Agaricomycetes</taxon>
        <taxon>Polyporales</taxon>
        <taxon>Polyporaceae</taxon>
        <taxon>Lentinus</taxon>
    </lineage>
</organism>
<feature type="region of interest" description="Disordered" evidence="1">
    <location>
        <begin position="186"/>
        <end position="271"/>
    </location>
</feature>
<dbReference type="SUPFAM" id="SSF81383">
    <property type="entry name" value="F-box domain"/>
    <property type="match status" value="1"/>
</dbReference>
<protein>
    <recommendedName>
        <fullName evidence="2">F-box domain-containing protein</fullName>
    </recommendedName>
</protein>
<proteinExistence type="predicted"/>
<sequence length="271" mass="30619">MHGTQSPGYLSNCKQPRSLSNHHHPSLYIIEMSLLQDVLRTQTLDSLDKTLSSGRNSPDDDNELIGVMSAPGSPGRSRPSSRPASRPQSPTRGSRPSPLQPIGLRATSRDPLKAFPTDVSQQIFSLLSIKDLARCSRVSKKWNKSQTLNYVWFQLYRKENFHDESLPPGKWTKRESKQNWRTTYLHTIPNRSPPQSPRSGYITPRSGTQTPREIREDKWRQEAEPTSRPSKVEMREMYKELGGRKARGKGKLGGTAGMRDRGGWGDLAVEE</sequence>
<evidence type="ECO:0000313" key="4">
    <source>
        <dbReference type="Proteomes" id="UP000256964"/>
    </source>
</evidence>
<dbReference type="Proteomes" id="UP000256964">
    <property type="component" value="Unassembled WGS sequence"/>
</dbReference>
<dbReference type="AlphaFoldDB" id="A0A371DG57"/>
<feature type="compositionally biased region" description="Basic and acidic residues" evidence="1">
    <location>
        <begin position="212"/>
        <end position="243"/>
    </location>
</feature>
<dbReference type="InterPro" id="IPR036047">
    <property type="entry name" value="F-box-like_dom_sf"/>
</dbReference>
<gene>
    <name evidence="3" type="ORF">OH76DRAFT_1401404</name>
</gene>
<dbReference type="EMBL" id="KZ857394">
    <property type="protein sequence ID" value="RDX51525.1"/>
    <property type="molecule type" value="Genomic_DNA"/>
</dbReference>
<dbReference type="InterPro" id="IPR001810">
    <property type="entry name" value="F-box_dom"/>
</dbReference>
<accession>A0A371DG57</accession>
<feature type="region of interest" description="Disordered" evidence="1">
    <location>
        <begin position="49"/>
        <end position="104"/>
    </location>
</feature>
<dbReference type="Pfam" id="PF12937">
    <property type="entry name" value="F-box-like"/>
    <property type="match status" value="1"/>
</dbReference>
<dbReference type="PROSITE" id="PS50181">
    <property type="entry name" value="FBOX"/>
    <property type="match status" value="1"/>
</dbReference>
<dbReference type="OrthoDB" id="6419443at2759"/>
<feature type="domain" description="F-box" evidence="2">
    <location>
        <begin position="109"/>
        <end position="155"/>
    </location>
</feature>
<evidence type="ECO:0000259" key="2">
    <source>
        <dbReference type="PROSITE" id="PS50181"/>
    </source>
</evidence>
<evidence type="ECO:0000256" key="1">
    <source>
        <dbReference type="SAM" id="MobiDB-lite"/>
    </source>
</evidence>
<feature type="compositionally biased region" description="Low complexity" evidence="1">
    <location>
        <begin position="69"/>
        <end position="90"/>
    </location>
</feature>
<keyword evidence="4" id="KW-1185">Reference proteome</keyword>